<dbReference type="PANTHER" id="PTHR21397">
    <property type="entry name" value="CHROMATIN COMPLEXES SUBUNIT BAP18-RELATED"/>
    <property type="match status" value="1"/>
</dbReference>
<evidence type="ECO:0000256" key="1">
    <source>
        <dbReference type="ARBA" id="ARBA00004115"/>
    </source>
</evidence>
<keyword evidence="7" id="KW-1133">Transmembrane helix</keyword>
<evidence type="ECO:0000256" key="7">
    <source>
        <dbReference type="ARBA" id="ARBA00022989"/>
    </source>
</evidence>
<keyword evidence="6" id="KW-0256">Endoplasmic reticulum</keyword>
<dbReference type="CDD" id="cd22209">
    <property type="entry name" value="EMC10"/>
    <property type="match status" value="1"/>
</dbReference>
<organism evidence="10 11">
    <name type="scientific">Nezara viridula</name>
    <name type="common">Southern green stink bug</name>
    <name type="synonym">Cimex viridulus</name>
    <dbReference type="NCBI Taxonomy" id="85310"/>
    <lineage>
        <taxon>Eukaryota</taxon>
        <taxon>Metazoa</taxon>
        <taxon>Ecdysozoa</taxon>
        <taxon>Arthropoda</taxon>
        <taxon>Hexapoda</taxon>
        <taxon>Insecta</taxon>
        <taxon>Pterygota</taxon>
        <taxon>Neoptera</taxon>
        <taxon>Paraneoptera</taxon>
        <taxon>Hemiptera</taxon>
        <taxon>Heteroptera</taxon>
        <taxon>Panheteroptera</taxon>
        <taxon>Pentatomomorpha</taxon>
        <taxon>Pentatomoidea</taxon>
        <taxon>Pentatomidae</taxon>
        <taxon>Pentatominae</taxon>
        <taxon>Nezara</taxon>
    </lineage>
</organism>
<keyword evidence="8" id="KW-0472">Membrane</keyword>
<evidence type="ECO:0000256" key="9">
    <source>
        <dbReference type="SAM" id="SignalP"/>
    </source>
</evidence>
<evidence type="ECO:0000256" key="6">
    <source>
        <dbReference type="ARBA" id="ARBA00022824"/>
    </source>
</evidence>
<dbReference type="Proteomes" id="UP001152798">
    <property type="component" value="Chromosome 2"/>
</dbReference>
<sequence length="224" mass="25422">MRIFKTPVVYCNFIFILVSGHVTSDYDAPQEITFYHDIENGEEEAWILRDKVKFHSINTGSVDIPQQQQLLEEIVNKAKESNAGLYRLKSVVKTSKKKEYVFYSFMKMDTLIKAGFLTSTIVHLDQSGSVICVKLYPKKINRSPSVNRNNSTVTFKGSEQGPVPDLTSYVLKLEHERAAKEKLAGQDNRSFLSKYWMYIVPLVIFVILSGSNGDPGASNQQQSR</sequence>
<evidence type="ECO:0000256" key="8">
    <source>
        <dbReference type="ARBA" id="ARBA00023136"/>
    </source>
</evidence>
<dbReference type="AlphaFoldDB" id="A0A9P0E4D1"/>
<dbReference type="OrthoDB" id="1894652at2759"/>
<evidence type="ECO:0000256" key="5">
    <source>
        <dbReference type="ARBA" id="ARBA00022729"/>
    </source>
</evidence>
<dbReference type="PANTHER" id="PTHR21397:SF4">
    <property type="entry name" value="ER MEMBRANE PROTEIN COMPLEX SUBUNIT 10"/>
    <property type="match status" value="1"/>
</dbReference>
<reference evidence="10" key="1">
    <citation type="submission" date="2022-01" db="EMBL/GenBank/DDBJ databases">
        <authorList>
            <person name="King R."/>
        </authorList>
    </citation>
    <scope>NUCLEOTIDE SEQUENCE</scope>
</reference>
<keyword evidence="5 9" id="KW-0732">Signal</keyword>
<evidence type="ECO:0000313" key="10">
    <source>
        <dbReference type="EMBL" id="CAH1393684.1"/>
    </source>
</evidence>
<comment type="subcellular location">
    <subcellularLocation>
        <location evidence="1">Endoplasmic reticulum membrane</location>
        <topology evidence="1">Single-pass type I membrane protein</topology>
    </subcellularLocation>
</comment>
<proteinExistence type="inferred from homology"/>
<dbReference type="EMBL" id="OV725078">
    <property type="protein sequence ID" value="CAH1393684.1"/>
    <property type="molecule type" value="Genomic_DNA"/>
</dbReference>
<gene>
    <name evidence="10" type="ORF">NEZAVI_LOCUS4312</name>
</gene>
<protein>
    <recommendedName>
        <fullName evidence="3">ER membrane protein complex subunit 10</fullName>
    </recommendedName>
</protein>
<evidence type="ECO:0000256" key="2">
    <source>
        <dbReference type="ARBA" id="ARBA00007695"/>
    </source>
</evidence>
<dbReference type="GO" id="GO:0005789">
    <property type="term" value="C:endoplasmic reticulum membrane"/>
    <property type="evidence" value="ECO:0007669"/>
    <property type="project" value="UniProtKB-SubCell"/>
</dbReference>
<comment type="similarity">
    <text evidence="2">Belongs to the EMC10 family.</text>
</comment>
<evidence type="ECO:0000256" key="4">
    <source>
        <dbReference type="ARBA" id="ARBA00022692"/>
    </source>
</evidence>
<dbReference type="Pfam" id="PF21203">
    <property type="entry name" value="ECM10"/>
    <property type="match status" value="1"/>
</dbReference>
<name>A0A9P0E4D1_NEZVI</name>
<accession>A0A9P0E4D1</accession>
<evidence type="ECO:0000313" key="11">
    <source>
        <dbReference type="Proteomes" id="UP001152798"/>
    </source>
</evidence>
<keyword evidence="4" id="KW-0812">Transmembrane</keyword>
<feature type="signal peptide" evidence="9">
    <location>
        <begin position="1"/>
        <end position="20"/>
    </location>
</feature>
<feature type="chain" id="PRO_5040336147" description="ER membrane protein complex subunit 10" evidence="9">
    <location>
        <begin position="21"/>
        <end position="224"/>
    </location>
</feature>
<evidence type="ECO:0000256" key="3">
    <source>
        <dbReference type="ARBA" id="ARBA00020105"/>
    </source>
</evidence>
<keyword evidence="11" id="KW-1185">Reference proteome</keyword>